<reference evidence="2" key="2">
    <citation type="submission" date="2020-02" db="EMBL/GenBank/DDBJ databases">
        <authorList>
            <person name="Matsumoto Y."/>
            <person name="Motooka D."/>
            <person name="Nakamura S."/>
        </authorList>
    </citation>
    <scope>NUCLEOTIDE SEQUENCE</scope>
    <source>
        <strain evidence="2">JCM 13671</strain>
    </source>
</reference>
<evidence type="ECO:0000259" key="1">
    <source>
        <dbReference type="Pfam" id="PF24837"/>
    </source>
</evidence>
<evidence type="ECO:0000313" key="2">
    <source>
        <dbReference type="EMBL" id="BBZ32091.1"/>
    </source>
</evidence>
<feature type="domain" description="AMIN-like" evidence="1">
    <location>
        <begin position="43"/>
        <end position="170"/>
    </location>
</feature>
<dbReference type="AlphaFoldDB" id="A0A7I7XS99"/>
<dbReference type="EMBL" id="AP022612">
    <property type="protein sequence ID" value="BBZ32091.1"/>
    <property type="molecule type" value="Genomic_DNA"/>
</dbReference>
<sequence>MSRTLFAACIAAVALVSGCGGAPALPGAATTEVHQVRPGDLAHLAAVRLARHDGYDRLVLEFTDRVPGHTVGYRPLPAHADASGEEIPLPGANALLQVTLTPATATGWTEGPVTYSGPSTVTADTAVVTEAKSAGDFEAMLTWVAGMRAEVPFRVDVLDGPPRLVVDVQHG</sequence>
<dbReference type="PROSITE" id="PS51257">
    <property type="entry name" value="PROKAR_LIPOPROTEIN"/>
    <property type="match status" value="1"/>
</dbReference>
<dbReference type="Pfam" id="PF24837">
    <property type="entry name" value="AMIN-like"/>
    <property type="match status" value="1"/>
</dbReference>
<protein>
    <recommendedName>
        <fullName evidence="1">AMIN-like domain-containing protein</fullName>
    </recommendedName>
</protein>
<keyword evidence="3" id="KW-1185">Reference proteome</keyword>
<dbReference type="RefSeq" id="WP_085150435.1">
    <property type="nucleotide sequence ID" value="NZ_AP022612.1"/>
</dbReference>
<name>A0A7I7XS99_9MYCO</name>
<accession>A0A7I7XS99</accession>
<evidence type="ECO:0000313" key="3">
    <source>
        <dbReference type="Proteomes" id="UP000466931"/>
    </source>
</evidence>
<dbReference type="Proteomes" id="UP000466931">
    <property type="component" value="Chromosome"/>
</dbReference>
<organism evidence="2 3">
    <name type="scientific">Mycolicibacterium confluentis</name>
    <dbReference type="NCBI Taxonomy" id="28047"/>
    <lineage>
        <taxon>Bacteria</taxon>
        <taxon>Bacillati</taxon>
        <taxon>Actinomycetota</taxon>
        <taxon>Actinomycetes</taxon>
        <taxon>Mycobacteriales</taxon>
        <taxon>Mycobacteriaceae</taxon>
        <taxon>Mycolicibacterium</taxon>
    </lineage>
</organism>
<dbReference type="InterPro" id="IPR056303">
    <property type="entry name" value="AMIN-like"/>
</dbReference>
<reference evidence="2" key="1">
    <citation type="journal article" date="2019" name="Emerg. Microbes Infect.">
        <title>Comprehensive subspecies identification of 175 nontuberculous mycobacteria species based on 7547 genomic profiles.</title>
        <authorList>
            <person name="Matsumoto Y."/>
            <person name="Kinjo T."/>
            <person name="Motooka D."/>
            <person name="Nabeya D."/>
            <person name="Jung N."/>
            <person name="Uechi K."/>
            <person name="Horii T."/>
            <person name="Iida T."/>
            <person name="Fujita J."/>
            <person name="Nakamura S."/>
        </authorList>
    </citation>
    <scope>NUCLEOTIDE SEQUENCE [LARGE SCALE GENOMIC DNA]</scope>
    <source>
        <strain evidence="2">JCM 13671</strain>
    </source>
</reference>
<gene>
    <name evidence="2" type="ORF">MCNF_06960</name>
</gene>
<proteinExistence type="predicted"/>
<dbReference type="OrthoDB" id="3393679at2"/>